<comment type="caution">
    <text evidence="2">The sequence shown here is derived from an EMBL/GenBank/DDBJ whole genome shotgun (WGS) entry which is preliminary data.</text>
</comment>
<name>A0A9X4F7N1_9VIBR</name>
<evidence type="ECO:0000313" key="2">
    <source>
        <dbReference type="EMBL" id="MDE1345683.1"/>
    </source>
</evidence>
<dbReference type="InterPro" id="IPR040572">
    <property type="entry name" value="TackOD1"/>
</dbReference>
<protein>
    <submittedName>
        <fullName evidence="2">Diguanylate cyclase</fullName>
    </submittedName>
</protein>
<evidence type="ECO:0000313" key="3">
    <source>
        <dbReference type="Proteomes" id="UP001140978"/>
    </source>
</evidence>
<accession>A0A9X4F7N1</accession>
<dbReference type="EMBL" id="JAKNAX010000008">
    <property type="protein sequence ID" value="MDE1345683.1"/>
    <property type="molecule type" value="Genomic_DNA"/>
</dbReference>
<evidence type="ECO:0000259" key="1">
    <source>
        <dbReference type="Pfam" id="PF18551"/>
    </source>
</evidence>
<organism evidence="2 3">
    <name type="scientific">Vibrio aestuarianus</name>
    <dbReference type="NCBI Taxonomy" id="28171"/>
    <lineage>
        <taxon>Bacteria</taxon>
        <taxon>Pseudomonadati</taxon>
        <taxon>Pseudomonadota</taxon>
        <taxon>Gammaproteobacteria</taxon>
        <taxon>Vibrionales</taxon>
        <taxon>Vibrionaceae</taxon>
        <taxon>Vibrio</taxon>
    </lineage>
</organism>
<dbReference type="Pfam" id="PF18551">
    <property type="entry name" value="TackOD1"/>
    <property type="match status" value="1"/>
</dbReference>
<sequence length="417" mass="48562">MNELPDSIGCVLIIANDIDDQLEEFHRLRKYWSWRVYVTSSSLLSEHLSDGVWQETQVVQCDEHRHRLETLKVNQEIDPLLGWLGLDETRQLLPFRDSSSASVYRYPLLDAYLPDLESPDRFLFSETKRDLLFNRNLVDRIRVCNQCGGGHLNYIETCPECHHFDIEEQVSLHCFTCGHVAEQSRFRRGGKLQCSKCLTLLRHIGVDYDRPLENHVCNQCHHAFAEAHTMVNCLSCEYQAEVTKLVVRKIYALGIGEQGQYMLRHGKQLSLPQFMLKGKVDPNYFVSVLAWLNKIALRHQEVHLLLGLCLPRLSEYARTKGDAKTFALTEQITHRLNNLFRESDLCCQYKQDIVFVLMPKTGRKEFPILQQKIEQLCNLIDEPDFVLNVFNWELPNKELNEEPLLWLQQCLGEIYAV</sequence>
<reference evidence="2" key="1">
    <citation type="submission" date="2022-02" db="EMBL/GenBank/DDBJ databases">
        <title>Emergence and expansion in Europe of a Vibrio aestuarianus clonal complex pathogenic for oysters.</title>
        <authorList>
            <person name="Mesnil A."/>
            <person name="Travers M.-A."/>
        </authorList>
    </citation>
    <scope>NUCLEOTIDE SEQUENCE</scope>
    <source>
        <strain evidence="2">19_064_15T1</strain>
    </source>
</reference>
<dbReference type="Proteomes" id="UP001140978">
    <property type="component" value="Unassembled WGS sequence"/>
</dbReference>
<proteinExistence type="predicted"/>
<dbReference type="AlphaFoldDB" id="A0A9X4F7N1"/>
<gene>
    <name evidence="2" type="ORF">L9X51_04430</name>
</gene>
<dbReference type="RefSeq" id="WP_253910134.1">
    <property type="nucleotide sequence ID" value="NZ_JAKNAW010000013.1"/>
</dbReference>
<feature type="domain" description="Thaumarchaeal output" evidence="1">
    <location>
        <begin position="75"/>
        <end position="252"/>
    </location>
</feature>